<reference evidence="1" key="1">
    <citation type="submission" date="2017-07" db="EMBL/GenBank/DDBJ databases">
        <title>Taro Niue Genome Assembly and Annotation.</title>
        <authorList>
            <person name="Atibalentja N."/>
            <person name="Keating K."/>
            <person name="Fields C.J."/>
        </authorList>
    </citation>
    <scope>NUCLEOTIDE SEQUENCE</scope>
    <source>
        <strain evidence="1">Niue_2</strain>
        <tissue evidence="1">Leaf</tissue>
    </source>
</reference>
<evidence type="ECO:0000313" key="1">
    <source>
        <dbReference type="EMBL" id="MQL98452.1"/>
    </source>
</evidence>
<proteinExistence type="predicted"/>
<dbReference type="AlphaFoldDB" id="A0A843VI66"/>
<accession>A0A843VI66</accession>
<dbReference type="Proteomes" id="UP000652761">
    <property type="component" value="Unassembled WGS sequence"/>
</dbReference>
<keyword evidence="2" id="KW-1185">Reference proteome</keyword>
<dbReference type="EMBL" id="NMUH01002189">
    <property type="protein sequence ID" value="MQL98452.1"/>
    <property type="molecule type" value="Genomic_DNA"/>
</dbReference>
<sequence>MLGASTKLACFHSGVYGQNGMDRFTLYYGAPPSPSYHGSFHQWFTLCYGAPPSPSYHGSFYQRFIFPHPPPPSATGFGQVVGEQDCSDADGDKLETHLVDDY</sequence>
<name>A0A843VI66_COLES</name>
<gene>
    <name evidence="1" type="ORF">Taro_031167</name>
</gene>
<organism evidence="1 2">
    <name type="scientific">Colocasia esculenta</name>
    <name type="common">Wild taro</name>
    <name type="synonym">Arum esculentum</name>
    <dbReference type="NCBI Taxonomy" id="4460"/>
    <lineage>
        <taxon>Eukaryota</taxon>
        <taxon>Viridiplantae</taxon>
        <taxon>Streptophyta</taxon>
        <taxon>Embryophyta</taxon>
        <taxon>Tracheophyta</taxon>
        <taxon>Spermatophyta</taxon>
        <taxon>Magnoliopsida</taxon>
        <taxon>Liliopsida</taxon>
        <taxon>Araceae</taxon>
        <taxon>Aroideae</taxon>
        <taxon>Colocasieae</taxon>
        <taxon>Colocasia</taxon>
    </lineage>
</organism>
<evidence type="ECO:0000313" key="2">
    <source>
        <dbReference type="Proteomes" id="UP000652761"/>
    </source>
</evidence>
<comment type="caution">
    <text evidence="1">The sequence shown here is derived from an EMBL/GenBank/DDBJ whole genome shotgun (WGS) entry which is preliminary data.</text>
</comment>
<protein>
    <submittedName>
        <fullName evidence="1">Uncharacterized protein</fullName>
    </submittedName>
</protein>